<dbReference type="EMBL" id="BGZK01000548">
    <property type="protein sequence ID" value="GBP49594.1"/>
    <property type="molecule type" value="Genomic_DNA"/>
</dbReference>
<evidence type="ECO:0000313" key="1">
    <source>
        <dbReference type="EMBL" id="GBP49594.1"/>
    </source>
</evidence>
<reference evidence="1 2" key="1">
    <citation type="journal article" date="2019" name="Commun. Biol.">
        <title>The bagworm genome reveals a unique fibroin gene that provides high tensile strength.</title>
        <authorList>
            <person name="Kono N."/>
            <person name="Nakamura H."/>
            <person name="Ohtoshi R."/>
            <person name="Tomita M."/>
            <person name="Numata K."/>
            <person name="Arakawa K."/>
        </authorList>
    </citation>
    <scope>NUCLEOTIDE SEQUENCE [LARGE SCALE GENOMIC DNA]</scope>
</reference>
<dbReference type="Proteomes" id="UP000299102">
    <property type="component" value="Unassembled WGS sequence"/>
</dbReference>
<evidence type="ECO:0000313" key="2">
    <source>
        <dbReference type="Proteomes" id="UP000299102"/>
    </source>
</evidence>
<protein>
    <submittedName>
        <fullName evidence="1">Uncharacterized protein</fullName>
    </submittedName>
</protein>
<dbReference type="AlphaFoldDB" id="A0A4C1WHI8"/>
<proteinExistence type="predicted"/>
<sequence>MITSFASLGMRVSRGGSDHFFSDGSHARLLLKNAIRDLKNNFSHGPWSFRQIAEAASLKLILVRMDTQLGQAHKTLIYLRSQRVPCPSPSTEVRDRATHTIFKIRPRFL</sequence>
<gene>
    <name evidence="1" type="ORF">EVAR_97891_1</name>
</gene>
<organism evidence="1 2">
    <name type="scientific">Eumeta variegata</name>
    <name type="common">Bagworm moth</name>
    <name type="synonym">Eumeta japonica</name>
    <dbReference type="NCBI Taxonomy" id="151549"/>
    <lineage>
        <taxon>Eukaryota</taxon>
        <taxon>Metazoa</taxon>
        <taxon>Ecdysozoa</taxon>
        <taxon>Arthropoda</taxon>
        <taxon>Hexapoda</taxon>
        <taxon>Insecta</taxon>
        <taxon>Pterygota</taxon>
        <taxon>Neoptera</taxon>
        <taxon>Endopterygota</taxon>
        <taxon>Lepidoptera</taxon>
        <taxon>Glossata</taxon>
        <taxon>Ditrysia</taxon>
        <taxon>Tineoidea</taxon>
        <taxon>Psychidae</taxon>
        <taxon>Oiketicinae</taxon>
        <taxon>Eumeta</taxon>
    </lineage>
</organism>
<name>A0A4C1WHI8_EUMVA</name>
<comment type="caution">
    <text evidence="1">The sequence shown here is derived from an EMBL/GenBank/DDBJ whole genome shotgun (WGS) entry which is preliminary data.</text>
</comment>
<keyword evidence="2" id="KW-1185">Reference proteome</keyword>
<accession>A0A4C1WHI8</accession>